<keyword evidence="4" id="KW-0406">Ion transport</keyword>
<evidence type="ECO:0000256" key="1">
    <source>
        <dbReference type="ARBA" id="ARBA00022692"/>
    </source>
</evidence>
<evidence type="ECO:0000313" key="6">
    <source>
        <dbReference type="EMBL" id="KAF7361624.1"/>
    </source>
</evidence>
<comment type="subcellular location">
    <subcellularLocation>
        <location evidence="4">Membrane</location>
        <topology evidence="4">Multi-pass membrane protein</topology>
    </subcellularLocation>
</comment>
<dbReference type="OrthoDB" id="161814at2759"/>
<dbReference type="InterPro" id="IPR007274">
    <property type="entry name" value="Cop_transporter"/>
</dbReference>
<evidence type="ECO:0000256" key="4">
    <source>
        <dbReference type="RuleBase" id="RU367022"/>
    </source>
</evidence>
<comment type="similarity">
    <text evidence="4">Belongs to the copper transporter (Ctr) (TC 1.A.56) family. SLC31A subfamily.</text>
</comment>
<accession>A0A8H6YNK3</accession>
<evidence type="ECO:0000256" key="2">
    <source>
        <dbReference type="ARBA" id="ARBA00022989"/>
    </source>
</evidence>
<protein>
    <recommendedName>
        <fullName evidence="4">Copper transport protein</fullName>
    </recommendedName>
</protein>
<keyword evidence="3 4" id="KW-0472">Membrane</keyword>
<keyword evidence="7" id="KW-1185">Reference proteome</keyword>
<keyword evidence="2 4" id="KW-1133">Transmembrane helix</keyword>
<dbReference type="Proteomes" id="UP000620124">
    <property type="component" value="Unassembled WGS sequence"/>
</dbReference>
<comment type="caution">
    <text evidence="6">The sequence shown here is derived from an EMBL/GenBank/DDBJ whole genome shotgun (WGS) entry which is preliminary data.</text>
</comment>
<keyword evidence="4" id="KW-0813">Transport</keyword>
<dbReference type="PANTHER" id="PTHR12483">
    <property type="entry name" value="SOLUTE CARRIER FAMILY 31 COPPER TRANSPORTERS"/>
    <property type="match status" value="1"/>
</dbReference>
<evidence type="ECO:0000313" key="7">
    <source>
        <dbReference type="Proteomes" id="UP000620124"/>
    </source>
</evidence>
<feature type="region of interest" description="Disordered" evidence="5">
    <location>
        <begin position="90"/>
        <end position="109"/>
    </location>
</feature>
<dbReference type="EMBL" id="JACAZI010000004">
    <property type="protein sequence ID" value="KAF7361624.1"/>
    <property type="molecule type" value="Genomic_DNA"/>
</dbReference>
<feature type="transmembrane region" description="Helical" evidence="4">
    <location>
        <begin position="49"/>
        <end position="68"/>
    </location>
</feature>
<proteinExistence type="inferred from homology"/>
<gene>
    <name evidence="6" type="ORF">MVEN_00505700</name>
</gene>
<name>A0A8H6YNK3_9AGAR</name>
<dbReference type="Pfam" id="PF04145">
    <property type="entry name" value="Ctr"/>
    <property type="match status" value="1"/>
</dbReference>
<keyword evidence="4" id="KW-0186">Copper</keyword>
<dbReference type="PANTHER" id="PTHR12483:SF115">
    <property type="entry name" value="COPPER TRANSPORT PROTEIN"/>
    <property type="match status" value="1"/>
</dbReference>
<reference evidence="6" key="1">
    <citation type="submission" date="2020-05" db="EMBL/GenBank/DDBJ databases">
        <title>Mycena genomes resolve the evolution of fungal bioluminescence.</title>
        <authorList>
            <person name="Tsai I.J."/>
        </authorList>
    </citation>
    <scope>NUCLEOTIDE SEQUENCE</scope>
    <source>
        <strain evidence="6">CCC161011</strain>
    </source>
</reference>
<keyword evidence="1 4" id="KW-0812">Transmembrane</keyword>
<dbReference type="GO" id="GO:0016020">
    <property type="term" value="C:membrane"/>
    <property type="evidence" value="ECO:0007669"/>
    <property type="project" value="UniProtKB-SubCell"/>
</dbReference>
<sequence>MDHSAHIHMDHGAHNDPPAMAKCSMHMLWNTQIIDTCIVFRSWHVTSNAFFFGSCIAIVALGVFYEYLRAFSKSVDTRIALALVASGKGKRAPASGTRSGRNSPDEDAGLLSGRRVFKIATTGTPVPFLLRVASRNVVWRNCFPVVLPDAGIHDLQCILDFRDCIWRRTGTLHIR</sequence>
<evidence type="ECO:0000256" key="5">
    <source>
        <dbReference type="SAM" id="MobiDB-lite"/>
    </source>
</evidence>
<organism evidence="6 7">
    <name type="scientific">Mycena venus</name>
    <dbReference type="NCBI Taxonomy" id="2733690"/>
    <lineage>
        <taxon>Eukaryota</taxon>
        <taxon>Fungi</taxon>
        <taxon>Dikarya</taxon>
        <taxon>Basidiomycota</taxon>
        <taxon>Agaricomycotina</taxon>
        <taxon>Agaricomycetes</taxon>
        <taxon>Agaricomycetidae</taxon>
        <taxon>Agaricales</taxon>
        <taxon>Marasmiineae</taxon>
        <taxon>Mycenaceae</taxon>
        <taxon>Mycena</taxon>
    </lineage>
</organism>
<keyword evidence="4" id="KW-0187">Copper transport</keyword>
<evidence type="ECO:0000256" key="3">
    <source>
        <dbReference type="ARBA" id="ARBA00023136"/>
    </source>
</evidence>
<dbReference type="GO" id="GO:0005375">
    <property type="term" value="F:copper ion transmembrane transporter activity"/>
    <property type="evidence" value="ECO:0007669"/>
    <property type="project" value="UniProtKB-UniRule"/>
</dbReference>
<dbReference type="AlphaFoldDB" id="A0A8H6YNK3"/>